<dbReference type="EMBL" id="BAABAE010000002">
    <property type="protein sequence ID" value="GAA3733412.1"/>
    <property type="molecule type" value="Genomic_DNA"/>
</dbReference>
<dbReference type="Proteomes" id="UP001501004">
    <property type="component" value="Unassembled WGS sequence"/>
</dbReference>
<comment type="caution">
    <text evidence="4">The sequence shown here is derived from an EMBL/GenBank/DDBJ whole genome shotgun (WGS) entry which is preliminary data.</text>
</comment>
<evidence type="ECO:0000259" key="3">
    <source>
        <dbReference type="SMART" id="SM00507"/>
    </source>
</evidence>
<sequence length="529" mass="56133">MPISAASFTTSLEVLTDAAARVGAEAPGSRALGDAALLAAQRALADVKRHVDACAAVLAGETVRRSCAEAGLDGLARKQGFRTPEALVRGITGSTSREASTLVRVGSMLNDADLLAQARANGVDDPSEAFRIASKPWLAVVGAAVASGSLSIAAAEALRNGLGEPGPGIDREALAAAAARLIGTIASWNSAAETDGPDTAAGSDAAAGADAAPGRVTVDADRVLRLARDARDELDAAGIAERERQRRSMRAFRRWRRPDGMTRYTWDLDPEGAALIDDVYDKVTSPRRGGPRFIAEGERARAEVIERDERTTEQLASDSLLELVQLALDTDPTTIVGMNRPAVRILVAAKDLRSGSGRGWIEGQDAPVSIPTVERHLCAGGSETIAFDGRMQPANLGRTARYFNRAQRRLLSARDGGCRWPGCERPPEWTEAHHVRWWDRDNGPTDIDNGILLCRHHHLLLHDNHWEIEIASRGGPSGASGGGGGGGGGGGDYWLIPPPDVDPTRTRRPMPSKSPALHDALRTREPVPA</sequence>
<evidence type="ECO:0000313" key="4">
    <source>
        <dbReference type="EMBL" id="GAA3733412.1"/>
    </source>
</evidence>
<evidence type="ECO:0000256" key="2">
    <source>
        <dbReference type="SAM" id="MobiDB-lite"/>
    </source>
</evidence>
<protein>
    <recommendedName>
        <fullName evidence="3">HNH nuclease domain-containing protein</fullName>
    </recommendedName>
</protein>
<evidence type="ECO:0000256" key="1">
    <source>
        <dbReference type="ARBA" id="ARBA00023450"/>
    </source>
</evidence>
<name>A0ABP7FA12_9MICO</name>
<feature type="region of interest" description="Disordered" evidence="2">
    <location>
        <begin position="472"/>
        <end position="529"/>
    </location>
</feature>
<dbReference type="InterPro" id="IPR003870">
    <property type="entry name" value="DUF222"/>
</dbReference>
<proteinExistence type="inferred from homology"/>
<dbReference type="SMART" id="SM00507">
    <property type="entry name" value="HNHc"/>
    <property type="match status" value="1"/>
</dbReference>
<dbReference type="InterPro" id="IPR003615">
    <property type="entry name" value="HNH_nuc"/>
</dbReference>
<feature type="compositionally biased region" description="Low complexity" evidence="2">
    <location>
        <begin position="197"/>
        <end position="212"/>
    </location>
</feature>
<gene>
    <name evidence="4" type="ORF">GCM10022239_07060</name>
</gene>
<dbReference type="CDD" id="cd00085">
    <property type="entry name" value="HNHc"/>
    <property type="match status" value="1"/>
</dbReference>
<accession>A0ABP7FA12</accession>
<reference evidence="5" key="1">
    <citation type="journal article" date="2019" name="Int. J. Syst. Evol. Microbiol.">
        <title>The Global Catalogue of Microorganisms (GCM) 10K type strain sequencing project: providing services to taxonomists for standard genome sequencing and annotation.</title>
        <authorList>
            <consortium name="The Broad Institute Genomics Platform"/>
            <consortium name="The Broad Institute Genome Sequencing Center for Infectious Disease"/>
            <person name="Wu L."/>
            <person name="Ma J."/>
        </authorList>
    </citation>
    <scope>NUCLEOTIDE SEQUENCE [LARGE SCALE GENOMIC DNA]</scope>
    <source>
        <strain evidence="5">JCM 16949</strain>
    </source>
</reference>
<organism evidence="4 5">
    <name type="scientific">Leifsonella bigeumensis</name>
    <dbReference type="NCBI Taxonomy" id="433643"/>
    <lineage>
        <taxon>Bacteria</taxon>
        <taxon>Bacillati</taxon>
        <taxon>Actinomycetota</taxon>
        <taxon>Actinomycetes</taxon>
        <taxon>Micrococcales</taxon>
        <taxon>Microbacteriaceae</taxon>
        <taxon>Leifsonella</taxon>
    </lineage>
</organism>
<dbReference type="Pfam" id="PF02720">
    <property type="entry name" value="DUF222"/>
    <property type="match status" value="1"/>
</dbReference>
<feature type="domain" description="HNH nuclease" evidence="3">
    <location>
        <begin position="406"/>
        <end position="459"/>
    </location>
</feature>
<feature type="compositionally biased region" description="Basic and acidic residues" evidence="2">
    <location>
        <begin position="519"/>
        <end position="529"/>
    </location>
</feature>
<dbReference type="Pfam" id="PF01844">
    <property type="entry name" value="HNH"/>
    <property type="match status" value="1"/>
</dbReference>
<comment type="similarity">
    <text evidence="1">Belongs to the Rv1128c/1148c/1588c/1702c/1945/3466 family.</text>
</comment>
<dbReference type="InterPro" id="IPR002711">
    <property type="entry name" value="HNH"/>
</dbReference>
<feature type="region of interest" description="Disordered" evidence="2">
    <location>
        <begin position="193"/>
        <end position="212"/>
    </location>
</feature>
<keyword evidence="5" id="KW-1185">Reference proteome</keyword>
<evidence type="ECO:0000313" key="5">
    <source>
        <dbReference type="Proteomes" id="UP001501004"/>
    </source>
</evidence>
<feature type="compositionally biased region" description="Gly residues" evidence="2">
    <location>
        <begin position="475"/>
        <end position="492"/>
    </location>
</feature>
<dbReference type="RefSeq" id="WP_344753776.1">
    <property type="nucleotide sequence ID" value="NZ_BAABAE010000002.1"/>
</dbReference>